<organism evidence="2 3">
    <name type="scientific">Boletus edulis BED1</name>
    <dbReference type="NCBI Taxonomy" id="1328754"/>
    <lineage>
        <taxon>Eukaryota</taxon>
        <taxon>Fungi</taxon>
        <taxon>Dikarya</taxon>
        <taxon>Basidiomycota</taxon>
        <taxon>Agaricomycotina</taxon>
        <taxon>Agaricomycetes</taxon>
        <taxon>Agaricomycetidae</taxon>
        <taxon>Boletales</taxon>
        <taxon>Boletineae</taxon>
        <taxon>Boletaceae</taxon>
        <taxon>Boletoideae</taxon>
        <taxon>Boletus</taxon>
    </lineage>
</organism>
<feature type="compositionally biased region" description="Basic and acidic residues" evidence="1">
    <location>
        <begin position="201"/>
        <end position="226"/>
    </location>
</feature>
<evidence type="ECO:0000256" key="1">
    <source>
        <dbReference type="SAM" id="MobiDB-lite"/>
    </source>
</evidence>
<proteinExistence type="predicted"/>
<gene>
    <name evidence="2" type="ORF">L210DRAFT_3647660</name>
</gene>
<reference evidence="2" key="2">
    <citation type="journal article" date="2020" name="Nat. Commun.">
        <title>Large-scale genome sequencing of mycorrhizal fungi provides insights into the early evolution of symbiotic traits.</title>
        <authorList>
            <person name="Miyauchi S."/>
            <person name="Kiss E."/>
            <person name="Kuo A."/>
            <person name="Drula E."/>
            <person name="Kohler A."/>
            <person name="Sanchez-Garcia M."/>
            <person name="Morin E."/>
            <person name="Andreopoulos B."/>
            <person name="Barry K.W."/>
            <person name="Bonito G."/>
            <person name="Buee M."/>
            <person name="Carver A."/>
            <person name="Chen C."/>
            <person name="Cichocki N."/>
            <person name="Clum A."/>
            <person name="Culley D."/>
            <person name="Crous P.W."/>
            <person name="Fauchery L."/>
            <person name="Girlanda M."/>
            <person name="Hayes R.D."/>
            <person name="Keri Z."/>
            <person name="LaButti K."/>
            <person name="Lipzen A."/>
            <person name="Lombard V."/>
            <person name="Magnuson J."/>
            <person name="Maillard F."/>
            <person name="Murat C."/>
            <person name="Nolan M."/>
            <person name="Ohm R.A."/>
            <person name="Pangilinan J."/>
            <person name="Pereira M.F."/>
            <person name="Perotto S."/>
            <person name="Peter M."/>
            <person name="Pfister S."/>
            <person name="Riley R."/>
            <person name="Sitrit Y."/>
            <person name="Stielow J.B."/>
            <person name="Szollosi G."/>
            <person name="Zifcakova L."/>
            <person name="Stursova M."/>
            <person name="Spatafora J.W."/>
            <person name="Tedersoo L."/>
            <person name="Vaario L.M."/>
            <person name="Yamada A."/>
            <person name="Yan M."/>
            <person name="Wang P."/>
            <person name="Xu J."/>
            <person name="Bruns T."/>
            <person name="Baldrian P."/>
            <person name="Vilgalys R."/>
            <person name="Dunand C."/>
            <person name="Henrissat B."/>
            <person name="Grigoriev I.V."/>
            <person name="Hibbett D."/>
            <person name="Nagy L.G."/>
            <person name="Martin F.M."/>
        </authorList>
    </citation>
    <scope>NUCLEOTIDE SEQUENCE</scope>
    <source>
        <strain evidence="2">BED1</strain>
    </source>
</reference>
<feature type="compositionally biased region" description="Basic and acidic residues" evidence="1">
    <location>
        <begin position="238"/>
        <end position="249"/>
    </location>
</feature>
<feature type="compositionally biased region" description="Polar residues" evidence="1">
    <location>
        <begin position="266"/>
        <end position="297"/>
    </location>
</feature>
<reference evidence="2" key="1">
    <citation type="submission" date="2019-10" db="EMBL/GenBank/DDBJ databases">
        <authorList>
            <consortium name="DOE Joint Genome Institute"/>
            <person name="Kuo A."/>
            <person name="Miyauchi S."/>
            <person name="Kiss E."/>
            <person name="Drula E."/>
            <person name="Kohler A."/>
            <person name="Sanchez-Garcia M."/>
            <person name="Andreopoulos B."/>
            <person name="Barry K.W."/>
            <person name="Bonito G."/>
            <person name="Buee M."/>
            <person name="Carver A."/>
            <person name="Chen C."/>
            <person name="Cichocki N."/>
            <person name="Clum A."/>
            <person name="Culley D."/>
            <person name="Crous P.W."/>
            <person name="Fauchery L."/>
            <person name="Girlanda M."/>
            <person name="Hayes R."/>
            <person name="Keri Z."/>
            <person name="LaButti K."/>
            <person name="Lipzen A."/>
            <person name="Lombard V."/>
            <person name="Magnuson J."/>
            <person name="Maillard F."/>
            <person name="Morin E."/>
            <person name="Murat C."/>
            <person name="Nolan M."/>
            <person name="Ohm R."/>
            <person name="Pangilinan J."/>
            <person name="Pereira M."/>
            <person name="Perotto S."/>
            <person name="Peter M."/>
            <person name="Riley R."/>
            <person name="Sitrit Y."/>
            <person name="Stielow B."/>
            <person name="Szollosi G."/>
            <person name="Zifcakova L."/>
            <person name="Stursova M."/>
            <person name="Spatafora J.W."/>
            <person name="Tedersoo L."/>
            <person name="Vaario L.-M."/>
            <person name="Yamada A."/>
            <person name="Yan M."/>
            <person name="Wang P."/>
            <person name="Xu J."/>
            <person name="Bruns T."/>
            <person name="Baldrian P."/>
            <person name="Vilgalys R."/>
            <person name="Henrissat B."/>
            <person name="Grigoriev I.V."/>
            <person name="Hibbett D."/>
            <person name="Nagy L.G."/>
            <person name="Martin F.M."/>
        </authorList>
    </citation>
    <scope>NUCLEOTIDE SEQUENCE</scope>
    <source>
        <strain evidence="2">BED1</strain>
    </source>
</reference>
<comment type="caution">
    <text evidence="2">The sequence shown here is derived from an EMBL/GenBank/DDBJ whole genome shotgun (WGS) entry which is preliminary data.</text>
</comment>
<feature type="region of interest" description="Disordered" evidence="1">
    <location>
        <begin position="313"/>
        <end position="354"/>
    </location>
</feature>
<keyword evidence="3" id="KW-1185">Reference proteome</keyword>
<sequence>MTEYLELLNVEDLPCGTGTPPDTDPQIYSAACSLEIGTDESPAVTHNLSRRRMHQQPIGTSVPWRNVTERRFQYVFQRGANIVFRSVDGDGTPFVTTVDHLKLCLAYSAEIQLKVVQEALSPQPVGYDTIASIFNAEPNIRQEFATLGTDGRWLPTYNPDPDLAFIVGENLCRPDSTGPDPQLREIGELYVNQRLRANRRKLEEKERKGRRTDKSAALREYHEFRGRGCTRGRGQGHRIGDRDRAREGSQLRGGQGPWENEERTFPDSSSATKQHSESSYLTSPQHSYLPVSSNPHSSGAGVELRLTYHNPMVTPAKLEPARDQIMDDSENPGALKDADGIPKFRPDVKRPEPT</sequence>
<accession>A0AAD4GCF6</accession>
<dbReference type="Proteomes" id="UP001194468">
    <property type="component" value="Unassembled WGS sequence"/>
</dbReference>
<evidence type="ECO:0000313" key="2">
    <source>
        <dbReference type="EMBL" id="KAF8436844.1"/>
    </source>
</evidence>
<protein>
    <submittedName>
        <fullName evidence="2">Uncharacterized protein</fullName>
    </submittedName>
</protein>
<feature type="compositionally biased region" description="Basic and acidic residues" evidence="1">
    <location>
        <begin position="336"/>
        <end position="354"/>
    </location>
</feature>
<evidence type="ECO:0000313" key="3">
    <source>
        <dbReference type="Proteomes" id="UP001194468"/>
    </source>
</evidence>
<feature type="region of interest" description="Disordered" evidence="1">
    <location>
        <begin position="201"/>
        <end position="301"/>
    </location>
</feature>
<dbReference type="EMBL" id="WHUW01000020">
    <property type="protein sequence ID" value="KAF8436844.1"/>
    <property type="molecule type" value="Genomic_DNA"/>
</dbReference>
<dbReference type="AlphaFoldDB" id="A0AAD4GCF6"/>
<name>A0AAD4GCF6_BOLED</name>